<evidence type="ECO:0000313" key="2">
    <source>
        <dbReference type="Proteomes" id="UP000215086"/>
    </source>
</evidence>
<gene>
    <name evidence="1" type="ORF">THTE_3831</name>
</gene>
<name>A0A286RKH7_9BACT</name>
<keyword evidence="1" id="KW-0560">Oxidoreductase</keyword>
<dbReference type="EC" id="1.1.1.18" evidence="1"/>
<dbReference type="GO" id="GO:0050112">
    <property type="term" value="F:inositol 2-dehydrogenase (NAD+) activity"/>
    <property type="evidence" value="ECO:0007669"/>
    <property type="project" value="UniProtKB-EC"/>
</dbReference>
<dbReference type="Gene3D" id="3.40.50.720">
    <property type="entry name" value="NAD(P)-binding Rossmann-like Domain"/>
    <property type="match status" value="1"/>
</dbReference>
<dbReference type="InterPro" id="IPR036291">
    <property type="entry name" value="NAD(P)-bd_dom_sf"/>
</dbReference>
<dbReference type="EMBL" id="CP018477">
    <property type="protein sequence ID" value="ASV76432.1"/>
    <property type="molecule type" value="Genomic_DNA"/>
</dbReference>
<dbReference type="Proteomes" id="UP000215086">
    <property type="component" value="Chromosome"/>
</dbReference>
<dbReference type="InterPro" id="IPR019546">
    <property type="entry name" value="TAT_signal_bac_arc"/>
</dbReference>
<reference evidence="1 2" key="1">
    <citation type="journal article" name="Front. Microbiol.">
        <title>Sugar Metabolism of the First Thermophilic Planctomycete Thermogutta terrifontis: Comparative Genomic and Transcriptomic Approaches.</title>
        <authorList>
            <person name="Elcheninov A.G."/>
            <person name="Menzel P."/>
            <person name="Gudbergsdottir S.R."/>
            <person name="Slesarev A.I."/>
            <person name="Kadnikov V.V."/>
            <person name="Krogh A."/>
            <person name="Bonch-Osmolovskaya E.A."/>
            <person name="Peng X."/>
            <person name="Kublanov I.V."/>
        </authorList>
    </citation>
    <scope>NUCLEOTIDE SEQUENCE [LARGE SCALE GENOMIC DNA]</scope>
    <source>
        <strain evidence="1 2">R1</strain>
    </source>
</reference>
<dbReference type="NCBIfam" id="TIGR01409">
    <property type="entry name" value="TAT_signal_seq"/>
    <property type="match status" value="1"/>
</dbReference>
<evidence type="ECO:0000313" key="1">
    <source>
        <dbReference type="EMBL" id="ASV76432.1"/>
    </source>
</evidence>
<dbReference type="KEGG" id="ttf:THTE_3831"/>
<dbReference type="PANTHER" id="PTHR43818">
    <property type="entry name" value="BCDNA.GH03377"/>
    <property type="match status" value="1"/>
</dbReference>
<keyword evidence="2" id="KW-1185">Reference proteome</keyword>
<sequence length="565" mass="62616">MIFFKQPRYANGESRGHRCGVFKYETGAAQIQQQSYPDQSTWSKFTVHLQAPVNATNSPSIFQLVTTKIKSKSRRVDAHRLNKYSQNAKHSVDSLGRAVSRFLLSASERIPFMSTRAPNITQCHTSGPDRRTFLKTSALASALLTTGSLARMVHAGESHLIQVALVGCGGRGTGAAANALSTPGPVKLIAMADVFEDRLKASLNNLKQSFADKVDVPPERQFLGFDAYKKAIDALNPGDVVLLATPPAFRPIHLEYAVQQGRHVFMEKSFAVDAPGIRRVLAAGKLADQKNLKIAGGLMSRHYLPLEQIIEKIHDGAIGTVVTAWAYRMHGPVGFRPKQPGESELAHQIRNYSCFTWLNGSFLVDWLIHNIDVCCWVKGDWPVSCQGQGGRQVRTEPDQLFDHYAAEYTFKDGTRMFAQGRHMANCWGFFGDVIHGASGSAVLGEGIPDPRLYKGHLRTADNEIWKYEGPPCNHYQRELDLLFDAIRNDKPYNETERCAKSCLTAIMGRMAVESGQEVTWEQALNSNLVLAPDLEKWTSLDDPAPVQPDENGRYPVAMPGFTKAF</sequence>
<dbReference type="PANTHER" id="PTHR43818:SF5">
    <property type="entry name" value="OXIDOREDUCTASE FAMILY PROTEIN"/>
    <property type="match status" value="1"/>
</dbReference>
<dbReference type="Gene3D" id="3.30.360.10">
    <property type="entry name" value="Dihydrodipicolinate Reductase, domain 2"/>
    <property type="match status" value="1"/>
</dbReference>
<dbReference type="InterPro" id="IPR050463">
    <property type="entry name" value="Gfo/Idh/MocA_oxidrdct_glycsds"/>
</dbReference>
<proteinExistence type="predicted"/>
<dbReference type="SUPFAM" id="SSF55347">
    <property type="entry name" value="Glyceraldehyde-3-phosphate dehydrogenase-like, C-terminal domain"/>
    <property type="match status" value="1"/>
</dbReference>
<accession>A0A286RKH7</accession>
<dbReference type="SUPFAM" id="SSF51735">
    <property type="entry name" value="NAD(P)-binding Rossmann-fold domains"/>
    <property type="match status" value="1"/>
</dbReference>
<dbReference type="AlphaFoldDB" id="A0A286RKH7"/>
<protein>
    <submittedName>
        <fullName evidence="1">Myo-inositol 2-dehydrogenase</fullName>
        <ecNumber evidence="1">1.1.1.18</ecNumber>
    </submittedName>
</protein>
<organism evidence="1 2">
    <name type="scientific">Thermogutta terrifontis</name>
    <dbReference type="NCBI Taxonomy" id="1331910"/>
    <lineage>
        <taxon>Bacteria</taxon>
        <taxon>Pseudomonadati</taxon>
        <taxon>Planctomycetota</taxon>
        <taxon>Planctomycetia</taxon>
        <taxon>Pirellulales</taxon>
        <taxon>Thermoguttaceae</taxon>
        <taxon>Thermogutta</taxon>
    </lineage>
</organism>